<evidence type="ECO:0000256" key="7">
    <source>
        <dbReference type="ARBA" id="ARBA00022691"/>
    </source>
</evidence>
<proteinExistence type="inferred from homology"/>
<dbReference type="InterPro" id="IPR029063">
    <property type="entry name" value="SAM-dependent_MTases_sf"/>
</dbReference>
<evidence type="ECO:0000256" key="6">
    <source>
        <dbReference type="ARBA" id="ARBA00022679"/>
    </source>
</evidence>
<dbReference type="PROSITE" id="PS51165">
    <property type="entry name" value="THUMP"/>
    <property type="match status" value="1"/>
</dbReference>
<dbReference type="SMR" id="A0A832WJ21"/>
<dbReference type="GO" id="GO:0000049">
    <property type="term" value="F:tRNA binding"/>
    <property type="evidence" value="ECO:0007669"/>
    <property type="project" value="UniProtKB-KW"/>
</dbReference>
<dbReference type="Pfam" id="PF01170">
    <property type="entry name" value="UPF0020"/>
    <property type="match status" value="1"/>
</dbReference>
<dbReference type="GO" id="GO:0005737">
    <property type="term" value="C:cytoplasm"/>
    <property type="evidence" value="ECO:0007669"/>
    <property type="project" value="UniProtKB-SubCell"/>
</dbReference>
<keyword evidence="3" id="KW-0963">Cytoplasm</keyword>
<evidence type="ECO:0000256" key="1">
    <source>
        <dbReference type="ARBA" id="ARBA00004496"/>
    </source>
</evidence>
<feature type="domain" description="THUMP" evidence="16">
    <location>
        <begin position="57"/>
        <end position="165"/>
    </location>
</feature>
<comment type="subunit">
    <text evidence="2">Monomer.</text>
</comment>
<comment type="subcellular location">
    <subcellularLocation>
        <location evidence="1">Cytoplasm</location>
    </subcellularLocation>
</comment>
<keyword evidence="8" id="KW-0819">tRNA processing</keyword>
<dbReference type="InterPro" id="IPR053943">
    <property type="entry name" value="RlmKL-like_Mtase_CS"/>
</dbReference>
<evidence type="ECO:0000256" key="3">
    <source>
        <dbReference type="ARBA" id="ARBA00022490"/>
    </source>
</evidence>
<dbReference type="Gene3D" id="3.40.50.150">
    <property type="entry name" value="Vaccinia Virus protein VP39"/>
    <property type="match status" value="1"/>
</dbReference>
<evidence type="ECO:0000256" key="8">
    <source>
        <dbReference type="ARBA" id="ARBA00022694"/>
    </source>
</evidence>
<dbReference type="RefSeq" id="WP_010870216.1">
    <property type="nucleotide sequence ID" value="NC_000909.1"/>
</dbReference>
<dbReference type="SMART" id="SM00981">
    <property type="entry name" value="THUMP"/>
    <property type="match status" value="1"/>
</dbReference>
<evidence type="ECO:0000256" key="14">
    <source>
        <dbReference type="ARBA" id="ARBA00082665"/>
    </source>
</evidence>
<evidence type="ECO:0000256" key="10">
    <source>
        <dbReference type="ARBA" id="ARBA00051883"/>
    </source>
</evidence>
<dbReference type="SUPFAM" id="SSF53335">
    <property type="entry name" value="S-adenosyl-L-methionine-dependent methyltransferases"/>
    <property type="match status" value="1"/>
</dbReference>
<dbReference type="EMBL" id="DUJR01000025">
    <property type="protein sequence ID" value="HII59929.1"/>
    <property type="molecule type" value="Genomic_DNA"/>
</dbReference>
<dbReference type="GO" id="GO:0160101">
    <property type="term" value="F:tRNA (guanine(10)-N2)-dimethyltransferase activity"/>
    <property type="evidence" value="ECO:0007669"/>
    <property type="project" value="UniProtKB-EC"/>
</dbReference>
<dbReference type="EC" id="2.1.1.213" evidence="13"/>
<keyword evidence="7" id="KW-0949">S-adenosyl-L-methionine</keyword>
<dbReference type="PIRSF" id="PIRSF017259">
    <property type="entry name" value="tRNA_mtfrase_TRM11"/>
    <property type="match status" value="1"/>
</dbReference>
<dbReference type="PROSITE" id="PS00092">
    <property type="entry name" value="N6_MTASE"/>
    <property type="match status" value="1"/>
</dbReference>
<dbReference type="InterPro" id="IPR000241">
    <property type="entry name" value="RlmKL-like_Mtase"/>
</dbReference>
<dbReference type="OMA" id="FFHPGVM"/>
<dbReference type="Proteomes" id="UP000645676">
    <property type="component" value="Unassembled WGS sequence"/>
</dbReference>
<evidence type="ECO:0000256" key="13">
    <source>
        <dbReference type="ARBA" id="ARBA00066936"/>
    </source>
</evidence>
<dbReference type="InterPro" id="IPR005885">
    <property type="entry name" value="TrmG10"/>
</dbReference>
<evidence type="ECO:0000256" key="4">
    <source>
        <dbReference type="ARBA" id="ARBA00022555"/>
    </source>
</evidence>
<protein>
    <recommendedName>
        <fullName evidence="13">tRNA (guanine(10)-N(2))-dimethyltransferase</fullName>
        <ecNumber evidence="13">2.1.1.213</ecNumber>
    </recommendedName>
    <alternativeName>
        <fullName evidence="14">tRNA:G10 dimethyltransferase</fullName>
    </alternativeName>
</protein>
<evidence type="ECO:0000256" key="15">
    <source>
        <dbReference type="PROSITE-ProRule" id="PRU00529"/>
    </source>
</evidence>
<dbReference type="NCBIfam" id="TIGR01177">
    <property type="entry name" value="TIGR01177 family methyltransferase"/>
    <property type="match status" value="1"/>
</dbReference>
<evidence type="ECO:0000256" key="9">
    <source>
        <dbReference type="ARBA" id="ARBA00022884"/>
    </source>
</evidence>
<accession>A0A832WJ21</accession>
<keyword evidence="9 15" id="KW-0694">RNA-binding</keyword>
<dbReference type="CDD" id="cd11715">
    <property type="entry name" value="THUMP_AdoMetMT"/>
    <property type="match status" value="1"/>
</dbReference>
<comment type="catalytic activity">
    <reaction evidence="10">
        <text>guanosine(10) in tRNA + 2 S-adenosyl-L-methionine = N(2)-dimethylguanosine(10) in tRNA + 2 S-adenosyl-L-homocysteine + 2 H(+)</text>
        <dbReference type="Rhea" id="RHEA:43124"/>
        <dbReference type="Rhea" id="RHEA-COMP:10355"/>
        <dbReference type="Rhea" id="RHEA-COMP:10358"/>
        <dbReference type="ChEBI" id="CHEBI:15378"/>
        <dbReference type="ChEBI" id="CHEBI:57856"/>
        <dbReference type="ChEBI" id="CHEBI:59789"/>
        <dbReference type="ChEBI" id="CHEBI:74269"/>
        <dbReference type="ChEBI" id="CHEBI:74513"/>
        <dbReference type="EC" id="2.1.1.213"/>
    </reaction>
</comment>
<dbReference type="GO" id="GO:0030488">
    <property type="term" value="P:tRNA methylation"/>
    <property type="evidence" value="ECO:0007669"/>
    <property type="project" value="InterPro"/>
</dbReference>
<dbReference type="FunFam" id="3.30.2130.30:FF:000016">
    <property type="entry name" value="N2-methylguanosine tRNA methyltransferase"/>
    <property type="match status" value="1"/>
</dbReference>
<dbReference type="AlphaFoldDB" id="A0A832WJ21"/>
<evidence type="ECO:0000256" key="5">
    <source>
        <dbReference type="ARBA" id="ARBA00022603"/>
    </source>
</evidence>
<keyword evidence="4" id="KW-0820">tRNA-binding</keyword>
<gene>
    <name evidence="17" type="ORF">HA335_05055</name>
</gene>
<reference evidence="17" key="1">
    <citation type="journal article" date="2020" name="bioRxiv">
        <title>A rank-normalized archaeal taxonomy based on genome phylogeny resolves widespread incomplete and uneven classifications.</title>
        <authorList>
            <person name="Rinke C."/>
            <person name="Chuvochina M."/>
            <person name="Mussig A.J."/>
            <person name="Chaumeil P.-A."/>
            <person name="Waite D.W."/>
            <person name="Whitman W.B."/>
            <person name="Parks D.H."/>
            <person name="Hugenholtz P."/>
        </authorList>
    </citation>
    <scope>NUCLEOTIDE SEQUENCE</scope>
    <source>
        <strain evidence="17">UBA8849</strain>
    </source>
</reference>
<dbReference type="PRINTS" id="PR00507">
    <property type="entry name" value="N12N6MTFRASE"/>
</dbReference>
<comment type="function">
    <text evidence="11">Catalyzes the adenosylmethionine-dependent methylation of the exocyclic amino group (N(2)) of guanosine at position 10 of various tRNAs. Acts via a two-step process that leads to the formation of either N(2)-monomethyl (m(2)G) or N(2)-dimethylguanosine (m(2)(2)G).</text>
</comment>
<keyword evidence="6 17" id="KW-0808">Transferase</keyword>
<dbReference type="CDD" id="cd02440">
    <property type="entry name" value="AdoMet_MTases"/>
    <property type="match status" value="1"/>
</dbReference>
<dbReference type="FunFam" id="3.40.50.150:FF:000251">
    <property type="entry name" value="Putative RNA methylase"/>
    <property type="match status" value="1"/>
</dbReference>
<evidence type="ECO:0000256" key="11">
    <source>
        <dbReference type="ARBA" id="ARBA00054380"/>
    </source>
</evidence>
<dbReference type="PANTHER" id="PTHR14911:SF13">
    <property type="entry name" value="TRNA (GUANINE(6)-N2)-METHYLTRANSFERASE THUMP3"/>
    <property type="match status" value="1"/>
</dbReference>
<dbReference type="Pfam" id="PF02926">
    <property type="entry name" value="THUMP"/>
    <property type="match status" value="1"/>
</dbReference>
<evidence type="ECO:0000256" key="12">
    <source>
        <dbReference type="ARBA" id="ARBA00061338"/>
    </source>
</evidence>
<dbReference type="PANTHER" id="PTHR14911">
    <property type="entry name" value="THUMP DOMAIN-CONTAINING"/>
    <property type="match status" value="1"/>
</dbReference>
<evidence type="ECO:0000313" key="18">
    <source>
        <dbReference type="Proteomes" id="UP000645676"/>
    </source>
</evidence>
<organism evidence="17 18">
    <name type="scientific">Methanocaldococcus jannaschii</name>
    <dbReference type="NCBI Taxonomy" id="2190"/>
    <lineage>
        <taxon>Archaea</taxon>
        <taxon>Methanobacteriati</taxon>
        <taxon>Methanobacteriota</taxon>
        <taxon>Methanomada group</taxon>
        <taxon>Methanococci</taxon>
        <taxon>Methanococcales</taxon>
        <taxon>Methanocaldococcaceae</taxon>
        <taxon>Methanocaldococcus</taxon>
    </lineage>
</organism>
<sequence length="351" mass="40483">MIGYVLNGEHEEIPYGELMALLEIFNYNGSVERLKRYVITEDSPAKDIVKRSGYIDEGHRIIFRYNLEEKSVDLVDKIVNDFINSFKDFVANIDYPDIDESKSYAVRVLKLHKDEFTKSIDSLRIEKEIGGIIKLKTNAKVNLTKPDILVRVVILENTFFISNVLEMRDREYFQKNRPHLRKYFHPGCMLPKLARAMVNLARVKEGDIVLDPFCGTGGFLIEAGLIGAKLIGCDIDWRMASGTLINLEEYNLLDKVIKVKRLDAKYVKEFLNELNIEKVDAIVTDPPYGISTAKKGEIEKILETLPEVIKDNGYFVFAYPKKIELDMELEGLYKVYIHKGLIRHIHVYKKI</sequence>
<evidence type="ECO:0000259" key="16">
    <source>
        <dbReference type="PROSITE" id="PS51165"/>
    </source>
</evidence>
<dbReference type="InterPro" id="IPR004114">
    <property type="entry name" value="THUMP_dom"/>
</dbReference>
<evidence type="ECO:0000313" key="17">
    <source>
        <dbReference type="EMBL" id="HII59929.1"/>
    </source>
</evidence>
<comment type="caution">
    <text evidence="17">The sequence shown here is derived from an EMBL/GenBank/DDBJ whole genome shotgun (WGS) entry which is preliminary data.</text>
</comment>
<keyword evidence="5 17" id="KW-0489">Methyltransferase</keyword>
<dbReference type="SUPFAM" id="SSF143437">
    <property type="entry name" value="THUMP domain-like"/>
    <property type="match status" value="1"/>
</dbReference>
<dbReference type="Gene3D" id="3.30.2130.30">
    <property type="match status" value="1"/>
</dbReference>
<dbReference type="PROSITE" id="PS01261">
    <property type="entry name" value="UPF0020"/>
    <property type="match status" value="1"/>
</dbReference>
<name>A0A832WJ21_9EURY</name>
<dbReference type="GO" id="GO:0160102">
    <property type="term" value="F:tRNA (guanine(10)-N2)-methyltransferase activity"/>
    <property type="evidence" value="ECO:0007669"/>
    <property type="project" value="InterPro"/>
</dbReference>
<comment type="similarity">
    <text evidence="12">Belongs to the methyltransferase superfamily. Trm-G10 family.</text>
</comment>
<dbReference type="InterPro" id="IPR002052">
    <property type="entry name" value="DNA_methylase_N6_adenine_CS"/>
</dbReference>
<evidence type="ECO:0000256" key="2">
    <source>
        <dbReference type="ARBA" id="ARBA00011245"/>
    </source>
</evidence>